<dbReference type="InterPro" id="IPR002881">
    <property type="entry name" value="DUF58"/>
</dbReference>
<dbReference type="PANTHER" id="PTHR34351">
    <property type="entry name" value="SLR1927 PROTEIN-RELATED"/>
    <property type="match status" value="1"/>
</dbReference>
<dbReference type="EMBL" id="CP024848">
    <property type="protein sequence ID" value="AXI08144.1"/>
    <property type="molecule type" value="Genomic_DNA"/>
</dbReference>
<keyword evidence="1" id="KW-0472">Membrane</keyword>
<sequence>MKALLKFISNFLFVIVAFIALFAYAMFQGGFVSWFLFYGFLPILFYHFCLLLYPIKNWKATRRLNHSVFHAGDGVKVTIELERSIPFPLFYCIVEEKLPRTLNRMDTRREKYHSMEKPKQLYSYRIVKRVIFPLFKRKVEISYKLSEVPRGEHQLTGIGVQTGDIFGFVKKESVFPIVDEFTAYPNERPLRIIERVSSFEHGSIASSVQNLKNTNVVTGVREYAPGDRFSWIDWKQTARKNAVMTKEFEQEKNTNMLVILDHCNYQGINSLAFEATIELTLSLMETIRKQATQVGLVSIGQDMKRFPIYDTTTSTVIKRHLTRLEPTGERPFSLMLKEKVKEISSGEIVIVITTHLDDFFKQTLQQMGQRINQVAVIFIQSAALISGKEHQIIKQFEFSNVGIQVLTEHQLVQNPIEVGLR</sequence>
<reference evidence="4" key="1">
    <citation type="submission" date="2017-11" db="EMBL/GenBank/DDBJ databases">
        <authorList>
            <person name="Zhu W."/>
        </authorList>
    </citation>
    <scope>NUCLEOTIDE SEQUENCE [LARGE SCALE GENOMIC DNA]</scope>
    <source>
        <strain evidence="4">160</strain>
    </source>
</reference>
<protein>
    <submittedName>
        <fullName evidence="3">DUF58 domain-containing protein</fullName>
    </submittedName>
</protein>
<keyword evidence="1" id="KW-0812">Transmembrane</keyword>
<organism evidence="3 4">
    <name type="scientific">Oceanobacillus zhaokaii</name>
    <dbReference type="NCBI Taxonomy" id="2052660"/>
    <lineage>
        <taxon>Bacteria</taxon>
        <taxon>Bacillati</taxon>
        <taxon>Bacillota</taxon>
        <taxon>Bacilli</taxon>
        <taxon>Bacillales</taxon>
        <taxon>Bacillaceae</taxon>
        <taxon>Oceanobacillus</taxon>
    </lineage>
</organism>
<proteinExistence type="predicted"/>
<keyword evidence="4" id="KW-1185">Reference proteome</keyword>
<keyword evidence="1" id="KW-1133">Transmembrane helix</keyword>
<dbReference type="OrthoDB" id="140416at2"/>
<dbReference type="RefSeq" id="WP_114915437.1">
    <property type="nucleotide sequence ID" value="NZ_CP024848.1"/>
</dbReference>
<name>A0A345PDR4_9BACI</name>
<dbReference type="Proteomes" id="UP000253908">
    <property type="component" value="Chromosome"/>
</dbReference>
<feature type="transmembrane region" description="Helical" evidence="1">
    <location>
        <begin position="33"/>
        <end position="53"/>
    </location>
</feature>
<dbReference type="Pfam" id="PF01882">
    <property type="entry name" value="DUF58"/>
    <property type="match status" value="1"/>
</dbReference>
<dbReference type="PANTHER" id="PTHR34351:SF2">
    <property type="entry name" value="DUF58 DOMAIN-CONTAINING PROTEIN"/>
    <property type="match status" value="1"/>
</dbReference>
<dbReference type="KEGG" id="ocn:CUC15_03810"/>
<evidence type="ECO:0000313" key="3">
    <source>
        <dbReference type="EMBL" id="AXI08144.1"/>
    </source>
</evidence>
<accession>A0A345PDR4</accession>
<feature type="transmembrane region" description="Helical" evidence="1">
    <location>
        <begin position="7"/>
        <end position="27"/>
    </location>
</feature>
<evidence type="ECO:0000313" key="4">
    <source>
        <dbReference type="Proteomes" id="UP000253908"/>
    </source>
</evidence>
<gene>
    <name evidence="3" type="ORF">CUC15_03810</name>
</gene>
<dbReference type="AlphaFoldDB" id="A0A345PDR4"/>
<evidence type="ECO:0000256" key="1">
    <source>
        <dbReference type="SAM" id="Phobius"/>
    </source>
</evidence>
<feature type="domain" description="DUF58" evidence="2">
    <location>
        <begin position="220"/>
        <end position="377"/>
    </location>
</feature>
<evidence type="ECO:0000259" key="2">
    <source>
        <dbReference type="Pfam" id="PF01882"/>
    </source>
</evidence>